<evidence type="ECO:0000256" key="2">
    <source>
        <dbReference type="ARBA" id="ARBA00007251"/>
    </source>
</evidence>
<proteinExistence type="inferred from homology"/>
<dbReference type="InterPro" id="IPR051855">
    <property type="entry name" value="eIF2B_beta_subunit"/>
</dbReference>
<dbReference type="InterPro" id="IPR037171">
    <property type="entry name" value="NagB/RpiA_transferase-like"/>
</dbReference>
<name>A0A8X6HMR6_TRICU</name>
<dbReference type="EMBL" id="BMAO01028499">
    <property type="protein sequence ID" value="GFR25175.1"/>
    <property type="molecule type" value="Genomic_DNA"/>
</dbReference>
<dbReference type="GO" id="GO:0005085">
    <property type="term" value="F:guanyl-nucleotide exchange factor activity"/>
    <property type="evidence" value="ECO:0007669"/>
    <property type="project" value="TreeGrafter"/>
</dbReference>
<evidence type="ECO:0000256" key="8">
    <source>
        <dbReference type="ARBA" id="ARBA00046432"/>
    </source>
</evidence>
<sequence>MSEQEDIPPVVQFDVNKTIKNFLKDLKKKNIKYSNDIACETIKLLEKIITNSEWETAKDLMQIIKNISKKLTEPHYVHTVVGNMIKRTLKIIRDEYSIAICGKNEEYDLQESLQKMVIAQQQELDYTEKVDSLKKSISANLRELMEECERSPEAIALQAEEHIHSDEIIMTFGYSRTVEKFLKAAAKKRNCEVIVVEGGPRLRAHDLAKNLAEAGILTTLIQSAAIFPVMSRVNKVIVGTYCIMGNGGLKAVCGVHVLALAAEHHSVPFIVLAPLFKLTPQYVSSSDQEGFNYMLPPEDLLPYEDHELLKAVEVINPAFDYVPPENITLIIFNNGANAPSYVYRPLSELYSTDDNEL</sequence>
<dbReference type="Proteomes" id="UP000887116">
    <property type="component" value="Unassembled WGS sequence"/>
</dbReference>
<dbReference type="PANTHER" id="PTHR45859">
    <property type="entry name" value="TRANSLATION INITIATION FACTOR EIF-2B SUBUNIT BETA"/>
    <property type="match status" value="1"/>
</dbReference>
<comment type="subunit">
    <text evidence="8">Component of the translation initiation factor 2B (eIF2B) complex which is a heterodecamer of two sets of five different subunits: alpha, beta, gamma, delta and epsilon. Subunits alpha, beta and delta comprise a regulatory subcomplex and subunits epsilon and gamma comprise a catalytic subcomplex. Within the complex, the hexameric regulatory complex resides at the center, with the two heterodimeric catalytic subcomplexes bound on opposite sides.</text>
</comment>
<evidence type="ECO:0000256" key="4">
    <source>
        <dbReference type="ARBA" id="ARBA00022540"/>
    </source>
</evidence>
<keyword evidence="11" id="KW-1185">Reference proteome</keyword>
<evidence type="ECO:0000256" key="3">
    <source>
        <dbReference type="ARBA" id="ARBA00022490"/>
    </source>
</evidence>
<keyword evidence="3" id="KW-0963">Cytoplasm</keyword>
<evidence type="ECO:0000256" key="1">
    <source>
        <dbReference type="ARBA" id="ARBA00004514"/>
    </source>
</evidence>
<dbReference type="InterPro" id="IPR042529">
    <property type="entry name" value="IF_2B-like_C"/>
</dbReference>
<evidence type="ECO:0000313" key="11">
    <source>
        <dbReference type="Proteomes" id="UP000887116"/>
    </source>
</evidence>
<dbReference type="GO" id="GO:0005829">
    <property type="term" value="C:cytosol"/>
    <property type="evidence" value="ECO:0007669"/>
    <property type="project" value="UniProtKB-SubCell"/>
</dbReference>
<dbReference type="GO" id="GO:0005851">
    <property type="term" value="C:eukaryotic translation initiation factor 2B complex"/>
    <property type="evidence" value="ECO:0007669"/>
    <property type="project" value="TreeGrafter"/>
</dbReference>
<comment type="similarity">
    <text evidence="2 9">Belongs to the eIF-2B alpha/beta/delta subunits family.</text>
</comment>
<evidence type="ECO:0000256" key="5">
    <source>
        <dbReference type="ARBA" id="ARBA00022917"/>
    </source>
</evidence>
<evidence type="ECO:0000256" key="7">
    <source>
        <dbReference type="ARBA" id="ARBA00044228"/>
    </source>
</evidence>
<dbReference type="OrthoDB" id="269919at2759"/>
<dbReference type="GO" id="GO:0003743">
    <property type="term" value="F:translation initiation factor activity"/>
    <property type="evidence" value="ECO:0007669"/>
    <property type="project" value="UniProtKB-KW"/>
</dbReference>
<organism evidence="10 11">
    <name type="scientific">Trichonephila clavata</name>
    <name type="common">Joro spider</name>
    <name type="synonym">Nephila clavata</name>
    <dbReference type="NCBI Taxonomy" id="2740835"/>
    <lineage>
        <taxon>Eukaryota</taxon>
        <taxon>Metazoa</taxon>
        <taxon>Ecdysozoa</taxon>
        <taxon>Arthropoda</taxon>
        <taxon>Chelicerata</taxon>
        <taxon>Arachnida</taxon>
        <taxon>Araneae</taxon>
        <taxon>Araneomorphae</taxon>
        <taxon>Entelegynae</taxon>
        <taxon>Araneoidea</taxon>
        <taxon>Nephilidae</taxon>
        <taxon>Trichonephila</taxon>
    </lineage>
</organism>
<gene>
    <name evidence="10" type="primary">Eif2b2</name>
    <name evidence="10" type="ORF">TNCT_300651</name>
</gene>
<accession>A0A8X6HMR6</accession>
<comment type="caution">
    <text evidence="10">The sequence shown here is derived from an EMBL/GenBank/DDBJ whole genome shotgun (WGS) entry which is preliminary data.</text>
</comment>
<dbReference type="AlphaFoldDB" id="A0A8X6HMR6"/>
<evidence type="ECO:0000256" key="6">
    <source>
        <dbReference type="ARBA" id="ARBA00044122"/>
    </source>
</evidence>
<comment type="subcellular location">
    <subcellularLocation>
        <location evidence="1">Cytoplasm</location>
        <location evidence="1">Cytosol</location>
    </subcellularLocation>
</comment>
<evidence type="ECO:0000256" key="9">
    <source>
        <dbReference type="RuleBase" id="RU003814"/>
    </source>
</evidence>
<dbReference type="InterPro" id="IPR000649">
    <property type="entry name" value="IF-2B-related"/>
</dbReference>
<dbReference type="SUPFAM" id="SSF100950">
    <property type="entry name" value="NagB/RpiA/CoA transferase-like"/>
    <property type="match status" value="1"/>
</dbReference>
<dbReference type="Pfam" id="PF01008">
    <property type="entry name" value="IF-2B"/>
    <property type="match status" value="1"/>
</dbReference>
<reference evidence="10" key="1">
    <citation type="submission" date="2020-07" db="EMBL/GenBank/DDBJ databases">
        <title>Multicomponent nature underlies the extraordinary mechanical properties of spider dragline silk.</title>
        <authorList>
            <person name="Kono N."/>
            <person name="Nakamura H."/>
            <person name="Mori M."/>
            <person name="Yoshida Y."/>
            <person name="Ohtoshi R."/>
            <person name="Malay A.D."/>
            <person name="Moran D.A.P."/>
            <person name="Tomita M."/>
            <person name="Numata K."/>
            <person name="Arakawa K."/>
        </authorList>
    </citation>
    <scope>NUCLEOTIDE SEQUENCE</scope>
</reference>
<dbReference type="Gene3D" id="3.40.50.10470">
    <property type="entry name" value="Translation initiation factor eif-2b, domain 2"/>
    <property type="match status" value="1"/>
</dbReference>
<dbReference type="PANTHER" id="PTHR45859:SF1">
    <property type="entry name" value="TRANSLATION INITIATION FACTOR EIF-2B SUBUNIT BETA"/>
    <property type="match status" value="1"/>
</dbReference>
<protein>
    <recommendedName>
        <fullName evidence="6">Translation initiation factor eIF2B subunit beta</fullName>
    </recommendedName>
    <alternativeName>
        <fullName evidence="7">eIF2B GDP-GTP exchange factor subunit beta</fullName>
    </alternativeName>
</protein>
<keyword evidence="4 10" id="KW-0396">Initiation factor</keyword>
<keyword evidence="5" id="KW-0648">Protein biosynthesis</keyword>
<evidence type="ECO:0000313" key="10">
    <source>
        <dbReference type="EMBL" id="GFR25175.1"/>
    </source>
</evidence>